<evidence type="ECO:0000313" key="2">
    <source>
        <dbReference type="Proteomes" id="UP000294832"/>
    </source>
</evidence>
<proteinExistence type="predicted"/>
<name>A0A4R2FER1_9GAMM</name>
<dbReference type="AlphaFoldDB" id="A0A4R2FER1"/>
<protein>
    <submittedName>
        <fullName evidence="1">Uncharacterized protein</fullName>
    </submittedName>
</protein>
<sequence length="762" mass="86076">MILSEEGLTVRQNNSDTKPVAKIQTSTSAALSRRVVEQQAAEVSTETDACTLAAPTPESEPTHFHTPTDFDFDFYYTQPDISRILQNLKKFQAQISPQVDGNVEKQNQMQAFPSICLIGLGRCGSNIATDVALLVHGARNFYLNEFLKTEEANAKKIEKSKSFSGGWLQRGLKLHGTGAKPVFLIEPLVMLGDLDKDIEGRVRYSSNGRGQLLEDYHKLKIMNFSEVHAGGAGNAPILGQYLAKIILNKDTEHFSNADWPFIHSYLVDSCGIRANQSRLYFYIFSAGGGTGSGMASEFGLAQQSSYIRKTFDIRPESDVDGQNQSFVFEPIFTSGICILPTISASPDMSEALHINAGRLLCKYLAEEWNFSYNPENINDECYDVTQRVRPWNAMMLISNDIMSYAEQSNEDNSRYIDVNSMEKYANQYISQQIFNILSAQAVTSDYDENYFRRAGINIGETIRLDANDLFMSLAGPVATAYAESVVPDNSTVTEGRRLFEHDKSRLDIDDLFCRSIDLPHFNNKTQAIEGISLLPIAAAQYREALAKYRETGFNADHLKNLCFFNSCSSVVCIVSLPKDYKLSYVDLNKLKTHLNNLFPNTTLKRYALVIGASANLSLTTLIAKSPCMSDDFLTLIVAYIKRCFARTEYRYGDMLEEAVLECIRQPEFDDKRLDEMLDEFENPAKILDTNWHAIKPMYEKKYRELIRDANKFISINDIRLNREAVKNAIKYLREIYRHRVSKTKIVSLNNYAAAKIKTETPE</sequence>
<reference evidence="1 2" key="1">
    <citation type="submission" date="2019-03" db="EMBL/GenBank/DDBJ databases">
        <title>Freshwater and sediment microbial communities from various areas in North America, analyzing microbe dynamics in response to fracking.</title>
        <authorList>
            <person name="Lamendella R."/>
        </authorList>
    </citation>
    <scope>NUCLEOTIDE SEQUENCE [LARGE SCALE GENOMIC DNA]</scope>
    <source>
        <strain evidence="1 2">74A</strain>
    </source>
</reference>
<comment type="caution">
    <text evidence="1">The sequence shown here is derived from an EMBL/GenBank/DDBJ whole genome shotgun (WGS) entry which is preliminary data.</text>
</comment>
<dbReference type="EMBL" id="SLWF01000007">
    <property type="protein sequence ID" value="TCN86312.1"/>
    <property type="molecule type" value="Genomic_DNA"/>
</dbReference>
<accession>A0A4R2FER1</accession>
<evidence type="ECO:0000313" key="1">
    <source>
        <dbReference type="EMBL" id="TCN86312.1"/>
    </source>
</evidence>
<dbReference type="SUPFAM" id="SSF52490">
    <property type="entry name" value="Tubulin nucleotide-binding domain-like"/>
    <property type="match status" value="1"/>
</dbReference>
<dbReference type="InterPro" id="IPR036525">
    <property type="entry name" value="Tubulin/FtsZ_GTPase_sf"/>
</dbReference>
<organism evidence="1 2">
    <name type="scientific">Shewanella fodinae</name>
    <dbReference type="NCBI Taxonomy" id="552357"/>
    <lineage>
        <taxon>Bacteria</taxon>
        <taxon>Pseudomonadati</taxon>
        <taxon>Pseudomonadota</taxon>
        <taxon>Gammaproteobacteria</taxon>
        <taxon>Alteromonadales</taxon>
        <taxon>Shewanellaceae</taxon>
        <taxon>Shewanella</taxon>
    </lineage>
</organism>
<dbReference type="Gene3D" id="3.40.50.1440">
    <property type="entry name" value="Tubulin/FtsZ, GTPase domain"/>
    <property type="match status" value="1"/>
</dbReference>
<keyword evidence="2" id="KW-1185">Reference proteome</keyword>
<gene>
    <name evidence="1" type="ORF">EDC91_10762</name>
</gene>
<dbReference type="Proteomes" id="UP000294832">
    <property type="component" value="Unassembled WGS sequence"/>
</dbReference>